<dbReference type="InterPro" id="IPR011701">
    <property type="entry name" value="MFS"/>
</dbReference>
<accession>G8BXQ2</accession>
<keyword evidence="3 6" id="KW-1133">Transmembrane helix</keyword>
<comment type="subcellular location">
    <subcellularLocation>
        <location evidence="1">Membrane</location>
        <topology evidence="1">Multi-pass membrane protein</topology>
    </subcellularLocation>
</comment>
<feature type="transmembrane region" description="Helical" evidence="6">
    <location>
        <begin position="619"/>
        <end position="642"/>
    </location>
</feature>
<keyword evidence="9" id="KW-1185">Reference proteome</keyword>
<dbReference type="HOGENOM" id="CLU_008455_8_7_1"/>
<feature type="region of interest" description="Disordered" evidence="5">
    <location>
        <begin position="305"/>
        <end position="343"/>
    </location>
</feature>
<feature type="transmembrane region" description="Helical" evidence="6">
    <location>
        <begin position="556"/>
        <end position="581"/>
    </location>
</feature>
<feature type="compositionally biased region" description="Polar residues" evidence="5">
    <location>
        <begin position="308"/>
        <end position="318"/>
    </location>
</feature>
<dbReference type="SUPFAM" id="SSF103473">
    <property type="entry name" value="MFS general substrate transporter"/>
    <property type="match status" value="1"/>
</dbReference>
<dbReference type="OMA" id="FQAFGSC"/>
<proteinExistence type="predicted"/>
<feature type="domain" description="Major facilitator superfamily (MFS) profile" evidence="7">
    <location>
        <begin position="112"/>
        <end position="646"/>
    </location>
</feature>
<dbReference type="GO" id="GO:0030476">
    <property type="term" value="P:ascospore wall assembly"/>
    <property type="evidence" value="ECO:0007669"/>
    <property type="project" value="EnsemblFungi"/>
</dbReference>
<dbReference type="AlphaFoldDB" id="G8BXQ2"/>
<evidence type="ECO:0000313" key="8">
    <source>
        <dbReference type="EMBL" id="CCE64680.1"/>
    </source>
</evidence>
<dbReference type="RefSeq" id="XP_003687114.1">
    <property type="nucleotide sequence ID" value="XM_003687066.1"/>
</dbReference>
<feature type="transmembrane region" description="Helical" evidence="6">
    <location>
        <begin position="177"/>
        <end position="198"/>
    </location>
</feature>
<name>G8BXQ2_TETPH</name>
<feature type="transmembrane region" description="Helical" evidence="6">
    <location>
        <begin position="237"/>
        <end position="259"/>
    </location>
</feature>
<dbReference type="PANTHER" id="PTHR23502:SF21">
    <property type="entry name" value="DITYROSINE TRANSPORTER 1"/>
    <property type="match status" value="1"/>
</dbReference>
<sequence length="653" mass="72282">MASNSGKETEGNAGCNRNNTIKSLKSYGTVDTTYNKNIETPLELLPTNNSLIDLSKDSELKDKNSDNNNDRNNVNEIDNDDTSDVDLEKCTKEAGDIDIEYSFFTKTQRMVMFFIVIYVGFLGPMSGNIYIPALPTLQKAFHTNTTVINATVSAFMGVFAVGPIFWGVYADVCGRKWLYLCSLILVTVINLLLAVLPANLASLFVLRVFQAFGSSSVITLGSGTVTDITPMKHRGKAIAYFMLGPNMGPILGPIIAGLILINGDYWRWLFGFTCIMSAIGFLLVLIFLPETLRCIVGNGDPRWRNSKEISQQTKSGTRADSLVESEKQPETVVTNSNVESKSTTLSSLNLNPKKMTNSSEQVFGTGDDKEDNNKPISEEMSACVAGEKDLEAQGHAVKLGDNYHKWQLFANIGIQKPVCDDEIFKALYPRPTKPTLVAYYNIFKSPPVFISSIGTALLFANYYAFSVTFAKFLTDYYHFSRLGSGLAFICPGVAMIFGSQIGGHLSDYLRNRWLLKNSTDCKYPIEKRLQLQIIAIVVNSLGIIGYGWSIEKRLDIVLVFFFAACISFSLTWCSNTTMTYLTELLARRTSAAISISSFFRNTAAAISSVIIVILCDKMGIGWCFTGLGLLNIVPFLGVLYLLQYGYKFREIEV</sequence>
<feature type="transmembrane region" description="Helical" evidence="6">
    <location>
        <begin position="151"/>
        <end position="170"/>
    </location>
</feature>
<dbReference type="InterPro" id="IPR020846">
    <property type="entry name" value="MFS_dom"/>
</dbReference>
<feature type="compositionally biased region" description="Basic and acidic residues" evidence="5">
    <location>
        <begin position="57"/>
        <end position="69"/>
    </location>
</feature>
<evidence type="ECO:0000256" key="1">
    <source>
        <dbReference type="ARBA" id="ARBA00004141"/>
    </source>
</evidence>
<dbReference type="PANTHER" id="PTHR23502">
    <property type="entry name" value="MAJOR FACILITATOR SUPERFAMILY"/>
    <property type="match status" value="1"/>
</dbReference>
<dbReference type="GO" id="GO:0005275">
    <property type="term" value="F:amine transmembrane transporter activity"/>
    <property type="evidence" value="ECO:0007669"/>
    <property type="project" value="EnsemblFungi"/>
</dbReference>
<evidence type="ECO:0000256" key="3">
    <source>
        <dbReference type="ARBA" id="ARBA00022989"/>
    </source>
</evidence>
<evidence type="ECO:0000256" key="6">
    <source>
        <dbReference type="SAM" id="Phobius"/>
    </source>
</evidence>
<evidence type="ECO:0000256" key="4">
    <source>
        <dbReference type="ARBA" id="ARBA00023136"/>
    </source>
</evidence>
<dbReference type="KEGG" id="tpf:TPHA_0I01760"/>
<dbReference type="EMBL" id="HE612864">
    <property type="protein sequence ID" value="CCE64680.1"/>
    <property type="molecule type" value="Genomic_DNA"/>
</dbReference>
<feature type="transmembrane region" description="Helical" evidence="6">
    <location>
        <begin position="111"/>
        <end position="131"/>
    </location>
</feature>
<evidence type="ECO:0000256" key="5">
    <source>
        <dbReference type="SAM" id="MobiDB-lite"/>
    </source>
</evidence>
<keyword evidence="2 6" id="KW-0812">Transmembrane</keyword>
<dbReference type="eggNOG" id="KOG0255">
    <property type="taxonomic scope" value="Eukaryota"/>
</dbReference>
<feature type="compositionally biased region" description="Polar residues" evidence="5">
    <location>
        <begin position="331"/>
        <end position="341"/>
    </location>
</feature>
<evidence type="ECO:0000256" key="2">
    <source>
        <dbReference type="ARBA" id="ARBA00022692"/>
    </source>
</evidence>
<dbReference type="PROSITE" id="PS50850">
    <property type="entry name" value="MFS"/>
    <property type="match status" value="1"/>
</dbReference>
<feature type="region of interest" description="Disordered" evidence="5">
    <location>
        <begin position="57"/>
        <end position="82"/>
    </location>
</feature>
<keyword evidence="4 6" id="KW-0472">Membrane</keyword>
<reference evidence="8 9" key="1">
    <citation type="journal article" date="2011" name="Proc. Natl. Acad. Sci. U.S.A.">
        <title>Evolutionary erosion of yeast sex chromosomes by mating-type switching accidents.</title>
        <authorList>
            <person name="Gordon J.L."/>
            <person name="Armisen D."/>
            <person name="Proux-Wera E."/>
            <person name="Oheigeartaigh S.S."/>
            <person name="Byrne K.P."/>
            <person name="Wolfe K.H."/>
        </authorList>
    </citation>
    <scope>NUCLEOTIDE SEQUENCE [LARGE SCALE GENOMIC DNA]</scope>
    <source>
        <strain evidence="9">ATCC 24235 / CBS 4417 / NBRC 1672 / NRRL Y-8282 / UCD 70-5</strain>
    </source>
</reference>
<dbReference type="InterPro" id="IPR036259">
    <property type="entry name" value="MFS_trans_sf"/>
</dbReference>
<evidence type="ECO:0000259" key="7">
    <source>
        <dbReference type="PROSITE" id="PS50850"/>
    </source>
</evidence>
<feature type="transmembrane region" description="Helical" evidence="6">
    <location>
        <begin position="265"/>
        <end position="288"/>
    </location>
</feature>
<dbReference type="GO" id="GO:0005886">
    <property type="term" value="C:plasma membrane"/>
    <property type="evidence" value="ECO:0007669"/>
    <property type="project" value="TreeGrafter"/>
</dbReference>
<dbReference type="GO" id="GO:0005628">
    <property type="term" value="C:prospore membrane"/>
    <property type="evidence" value="ECO:0007669"/>
    <property type="project" value="EnsemblFungi"/>
</dbReference>
<feature type="transmembrane region" description="Helical" evidence="6">
    <location>
        <begin position="485"/>
        <end position="509"/>
    </location>
</feature>
<feature type="transmembrane region" description="Helical" evidence="6">
    <location>
        <begin position="448"/>
        <end position="465"/>
    </location>
</feature>
<feature type="transmembrane region" description="Helical" evidence="6">
    <location>
        <begin position="593"/>
        <end position="613"/>
    </location>
</feature>
<dbReference type="OrthoDB" id="3066029at2759"/>
<protein>
    <recommendedName>
        <fullName evidence="7">Major facilitator superfamily (MFS) profile domain-containing protein</fullName>
    </recommendedName>
</protein>
<evidence type="ECO:0000313" key="9">
    <source>
        <dbReference type="Proteomes" id="UP000005666"/>
    </source>
</evidence>
<feature type="transmembrane region" description="Helical" evidence="6">
    <location>
        <begin position="529"/>
        <end position="550"/>
    </location>
</feature>
<dbReference type="Gene3D" id="1.20.1720.10">
    <property type="entry name" value="Multidrug resistance protein D"/>
    <property type="match status" value="1"/>
</dbReference>
<feature type="transmembrane region" description="Helical" evidence="6">
    <location>
        <begin position="204"/>
        <end position="225"/>
    </location>
</feature>
<dbReference type="Proteomes" id="UP000005666">
    <property type="component" value="Chromosome 9"/>
</dbReference>
<dbReference type="Pfam" id="PF07690">
    <property type="entry name" value="MFS_1"/>
    <property type="match status" value="1"/>
</dbReference>
<gene>
    <name evidence="8" type="primary">TPHA0I01760</name>
    <name evidence="8" type="ordered locus">TPHA_0I01760</name>
</gene>
<dbReference type="GeneID" id="11534504"/>
<dbReference type="Gene3D" id="1.20.1250.20">
    <property type="entry name" value="MFS general substrate transporter like domains"/>
    <property type="match status" value="1"/>
</dbReference>
<organism evidence="8 9">
    <name type="scientific">Tetrapisispora phaffii (strain ATCC 24235 / CBS 4417 / NBRC 1672 / NRRL Y-8282 / UCD 70-5)</name>
    <name type="common">Yeast</name>
    <name type="synonym">Fabospora phaffii</name>
    <dbReference type="NCBI Taxonomy" id="1071381"/>
    <lineage>
        <taxon>Eukaryota</taxon>
        <taxon>Fungi</taxon>
        <taxon>Dikarya</taxon>
        <taxon>Ascomycota</taxon>
        <taxon>Saccharomycotina</taxon>
        <taxon>Saccharomycetes</taxon>
        <taxon>Saccharomycetales</taxon>
        <taxon>Saccharomycetaceae</taxon>
        <taxon>Tetrapisispora</taxon>
    </lineage>
</organism>